<organism evidence="9 10">
    <name type="scientific">Candidatus Falkowbacteria bacterium RIFCSPHIGHO2_02_FULL_45_15</name>
    <dbReference type="NCBI Taxonomy" id="1797987"/>
    <lineage>
        <taxon>Bacteria</taxon>
        <taxon>Candidatus Falkowiibacteriota</taxon>
    </lineage>
</organism>
<evidence type="ECO:0000313" key="9">
    <source>
        <dbReference type="EMBL" id="OGF14592.1"/>
    </source>
</evidence>
<dbReference type="AlphaFoldDB" id="A0A1F5RJT4"/>
<proteinExistence type="predicted"/>
<feature type="transmembrane region" description="Helical" evidence="8">
    <location>
        <begin position="169"/>
        <end position="186"/>
    </location>
</feature>
<feature type="transmembrane region" description="Helical" evidence="8">
    <location>
        <begin position="262"/>
        <end position="278"/>
    </location>
</feature>
<evidence type="ECO:0000256" key="2">
    <source>
        <dbReference type="ARBA" id="ARBA00022475"/>
    </source>
</evidence>
<dbReference type="PANTHER" id="PTHR33908:SF11">
    <property type="entry name" value="MEMBRANE PROTEIN"/>
    <property type="match status" value="1"/>
</dbReference>
<dbReference type="GO" id="GO:0016763">
    <property type="term" value="F:pentosyltransferase activity"/>
    <property type="evidence" value="ECO:0007669"/>
    <property type="project" value="TreeGrafter"/>
</dbReference>
<evidence type="ECO:0000256" key="4">
    <source>
        <dbReference type="ARBA" id="ARBA00022679"/>
    </source>
</evidence>
<comment type="subcellular location">
    <subcellularLocation>
        <location evidence="1">Cell membrane</location>
        <topology evidence="1">Multi-pass membrane protein</topology>
    </subcellularLocation>
</comment>
<keyword evidence="5 8" id="KW-0812">Transmembrane</keyword>
<feature type="transmembrane region" description="Helical" evidence="8">
    <location>
        <begin position="142"/>
        <end position="162"/>
    </location>
</feature>
<sequence>MPEKIFRNWRIIVLTSLAVIFFILYSWYPFQVAGGTNFKFASPDETANYFWIKRVAGMSLRGSNGDRSNPMVSTENQGIASPAVLRDRNDSALMYFEPLNVIANDAVVPRSVRSDSGAVKPVSFLGIILIYGALAKIFGSGIIIYLTTLSAAVGALFFYGIIKRVFNENIALLSALMLFVLAPYWYYASRGLFHNVLFVDLVLAGAWVSLRGMERSGMTKQPRETETSGNDEIASLHFVPLAMTIIAGICFGLAIMTRASELIWLAPAMLISWLFYFKQTDWRKLILFLAGIFLALMPMFYYNQILYGGALNFGYNAKANNYLTPPSVEEKTEAAPPGNKTPRTLTSEEKIISVNKIKSFVLPFGLNFKNAAKHFLYYYPLMFWYLFWPALLGAMMFLYRYQTRDKKQRLYFINFVAVSVIVIFFYGPWKIHDNPNPASITIGNSYARYWLAMYVMSLPLAAMFFTALGNLFKPARLRTAIIAILIGAGAALNIQTAVFNPEEGLKAVAKSVIQDERRVNEIKAMIEPRAVIISERFDKFFWPEYKVIVGNLSNRAPLTAYANLVGQGTPLYYYGFIFPPQDMDYLNNKKLAEAGLQVEPVKLDEESRLGLYKLKVRSEK</sequence>
<reference evidence="9 10" key="1">
    <citation type="journal article" date="2016" name="Nat. Commun.">
        <title>Thousands of microbial genomes shed light on interconnected biogeochemical processes in an aquifer system.</title>
        <authorList>
            <person name="Anantharaman K."/>
            <person name="Brown C.T."/>
            <person name="Hug L.A."/>
            <person name="Sharon I."/>
            <person name="Castelle C.J."/>
            <person name="Probst A.J."/>
            <person name="Thomas B.C."/>
            <person name="Singh A."/>
            <person name="Wilkins M.J."/>
            <person name="Karaoz U."/>
            <person name="Brodie E.L."/>
            <person name="Williams K.H."/>
            <person name="Hubbard S.S."/>
            <person name="Banfield J.F."/>
        </authorList>
    </citation>
    <scope>NUCLEOTIDE SEQUENCE [LARGE SCALE GENOMIC DNA]</scope>
</reference>
<comment type="caution">
    <text evidence="9">The sequence shown here is derived from an EMBL/GenBank/DDBJ whole genome shotgun (WGS) entry which is preliminary data.</text>
</comment>
<feature type="transmembrane region" description="Helical" evidence="8">
    <location>
        <begin position="12"/>
        <end position="30"/>
    </location>
</feature>
<feature type="transmembrane region" description="Helical" evidence="8">
    <location>
        <begin position="234"/>
        <end position="256"/>
    </location>
</feature>
<dbReference type="PANTHER" id="PTHR33908">
    <property type="entry name" value="MANNOSYLTRANSFERASE YKCB-RELATED"/>
    <property type="match status" value="1"/>
</dbReference>
<dbReference type="GO" id="GO:0009103">
    <property type="term" value="P:lipopolysaccharide biosynthetic process"/>
    <property type="evidence" value="ECO:0007669"/>
    <property type="project" value="UniProtKB-ARBA"/>
</dbReference>
<evidence type="ECO:0000256" key="8">
    <source>
        <dbReference type="SAM" id="Phobius"/>
    </source>
</evidence>
<dbReference type="Proteomes" id="UP000177691">
    <property type="component" value="Unassembled WGS sequence"/>
</dbReference>
<keyword evidence="3" id="KW-0328">Glycosyltransferase</keyword>
<feature type="transmembrane region" description="Helical" evidence="8">
    <location>
        <begin position="449"/>
        <end position="468"/>
    </location>
</feature>
<evidence type="ECO:0000256" key="6">
    <source>
        <dbReference type="ARBA" id="ARBA00022989"/>
    </source>
</evidence>
<evidence type="ECO:0000313" key="10">
    <source>
        <dbReference type="Proteomes" id="UP000177691"/>
    </source>
</evidence>
<keyword evidence="4" id="KW-0808">Transferase</keyword>
<evidence type="ECO:0008006" key="11">
    <source>
        <dbReference type="Google" id="ProtNLM"/>
    </source>
</evidence>
<keyword evidence="6 8" id="KW-1133">Transmembrane helix</keyword>
<evidence type="ECO:0000256" key="7">
    <source>
        <dbReference type="ARBA" id="ARBA00023136"/>
    </source>
</evidence>
<feature type="transmembrane region" description="Helical" evidence="8">
    <location>
        <begin position="411"/>
        <end position="429"/>
    </location>
</feature>
<feature type="transmembrane region" description="Helical" evidence="8">
    <location>
        <begin position="285"/>
        <end position="302"/>
    </location>
</feature>
<accession>A0A1F5RJT4</accession>
<keyword evidence="2" id="KW-1003">Cell membrane</keyword>
<protein>
    <recommendedName>
        <fullName evidence="11">Glycosyltransferase RgtA/B/C/D-like domain-containing protein</fullName>
    </recommendedName>
</protein>
<evidence type="ECO:0000256" key="1">
    <source>
        <dbReference type="ARBA" id="ARBA00004651"/>
    </source>
</evidence>
<feature type="transmembrane region" description="Helical" evidence="8">
    <location>
        <begin position="376"/>
        <end position="399"/>
    </location>
</feature>
<gene>
    <name evidence="9" type="ORF">A3D54_00375</name>
</gene>
<name>A0A1F5RJT4_9BACT</name>
<dbReference type="EMBL" id="MFFU01000063">
    <property type="protein sequence ID" value="OGF14592.1"/>
    <property type="molecule type" value="Genomic_DNA"/>
</dbReference>
<feature type="transmembrane region" description="Helical" evidence="8">
    <location>
        <begin position="480"/>
        <end position="499"/>
    </location>
</feature>
<evidence type="ECO:0000256" key="3">
    <source>
        <dbReference type="ARBA" id="ARBA00022676"/>
    </source>
</evidence>
<keyword evidence="7 8" id="KW-0472">Membrane</keyword>
<evidence type="ECO:0000256" key="5">
    <source>
        <dbReference type="ARBA" id="ARBA00022692"/>
    </source>
</evidence>
<dbReference type="InterPro" id="IPR050297">
    <property type="entry name" value="LipidA_mod_glycosyltrf_83"/>
</dbReference>
<dbReference type="GO" id="GO:0005886">
    <property type="term" value="C:plasma membrane"/>
    <property type="evidence" value="ECO:0007669"/>
    <property type="project" value="UniProtKB-SubCell"/>
</dbReference>
<feature type="transmembrane region" description="Helical" evidence="8">
    <location>
        <begin position="192"/>
        <end position="213"/>
    </location>
</feature>